<proteinExistence type="inferred from homology"/>
<evidence type="ECO:0000259" key="2">
    <source>
        <dbReference type="PROSITE" id="PS51880"/>
    </source>
</evidence>
<dbReference type="GO" id="GO:0015969">
    <property type="term" value="P:guanosine tetraphosphate metabolic process"/>
    <property type="evidence" value="ECO:0007669"/>
    <property type="project" value="InterPro"/>
</dbReference>
<reference evidence="3 4" key="1">
    <citation type="journal article" date="2016" name="Nat. Commun.">
        <title>Thousands of microbial genomes shed light on interconnected biogeochemical processes in an aquifer system.</title>
        <authorList>
            <person name="Anantharaman K."/>
            <person name="Brown C.T."/>
            <person name="Hug L.A."/>
            <person name="Sharon I."/>
            <person name="Castelle C.J."/>
            <person name="Probst A.J."/>
            <person name="Thomas B.C."/>
            <person name="Singh A."/>
            <person name="Wilkins M.J."/>
            <person name="Karaoz U."/>
            <person name="Brodie E.L."/>
            <person name="Williams K.H."/>
            <person name="Hubbard S.S."/>
            <person name="Banfield J.F."/>
        </authorList>
    </citation>
    <scope>NUCLEOTIDE SEQUENCE [LARGE SCALE GENOMIC DNA]</scope>
</reference>
<dbReference type="SMART" id="SM00954">
    <property type="entry name" value="RelA_SpoT"/>
    <property type="match status" value="1"/>
</dbReference>
<dbReference type="InterPro" id="IPR012676">
    <property type="entry name" value="TGS-like"/>
</dbReference>
<dbReference type="Gene3D" id="3.10.20.30">
    <property type="match status" value="1"/>
</dbReference>
<dbReference type="SUPFAM" id="SSF81301">
    <property type="entry name" value="Nucleotidyltransferase"/>
    <property type="match status" value="1"/>
</dbReference>
<comment type="similarity">
    <text evidence="1">Belongs to the relA/spoT family.</text>
</comment>
<evidence type="ECO:0000256" key="1">
    <source>
        <dbReference type="RuleBase" id="RU003847"/>
    </source>
</evidence>
<dbReference type="PANTHER" id="PTHR21262:SF31">
    <property type="entry name" value="GTP PYROPHOSPHOKINASE"/>
    <property type="match status" value="1"/>
</dbReference>
<dbReference type="Pfam" id="PF04607">
    <property type="entry name" value="RelA_SpoT"/>
    <property type="match status" value="1"/>
</dbReference>
<dbReference type="InterPro" id="IPR033655">
    <property type="entry name" value="TGS_RelA/SpoT"/>
</dbReference>
<dbReference type="SUPFAM" id="SSF81271">
    <property type="entry name" value="TGS-like"/>
    <property type="match status" value="1"/>
</dbReference>
<evidence type="ECO:0000313" key="4">
    <source>
        <dbReference type="Proteomes" id="UP000178106"/>
    </source>
</evidence>
<dbReference type="AlphaFoldDB" id="A0A1G2DRQ4"/>
<comment type="caution">
    <text evidence="3">The sequence shown here is derived from an EMBL/GenBank/DDBJ whole genome shotgun (WGS) entry which is preliminary data.</text>
</comment>
<dbReference type="Pfam" id="PF02824">
    <property type="entry name" value="TGS"/>
    <property type="match status" value="1"/>
</dbReference>
<gene>
    <name evidence="3" type="ORF">A2494_04375</name>
</gene>
<dbReference type="NCBIfam" id="TIGR00691">
    <property type="entry name" value="spoT_relA"/>
    <property type="match status" value="1"/>
</dbReference>
<dbReference type="InterPro" id="IPR012675">
    <property type="entry name" value="Beta-grasp_dom_sf"/>
</dbReference>
<organism evidence="3 4">
    <name type="scientific">Candidatus Lloydbacteria bacterium RIFOXYC12_FULL_46_25</name>
    <dbReference type="NCBI Taxonomy" id="1798670"/>
    <lineage>
        <taxon>Bacteria</taxon>
        <taxon>Candidatus Lloydiibacteriota</taxon>
    </lineage>
</organism>
<feature type="domain" description="TGS" evidence="2">
    <location>
        <begin position="390"/>
        <end position="451"/>
    </location>
</feature>
<dbReference type="CDD" id="cd00077">
    <property type="entry name" value="HDc"/>
    <property type="match status" value="1"/>
</dbReference>
<dbReference type="Pfam" id="PF13328">
    <property type="entry name" value="HD_4"/>
    <property type="match status" value="1"/>
</dbReference>
<dbReference type="CDD" id="cd01668">
    <property type="entry name" value="TGS_RSH"/>
    <property type="match status" value="1"/>
</dbReference>
<accession>A0A1G2DRQ4</accession>
<dbReference type="SMART" id="SM00471">
    <property type="entry name" value="HDc"/>
    <property type="match status" value="1"/>
</dbReference>
<protein>
    <recommendedName>
        <fullName evidence="2">TGS domain-containing protein</fullName>
    </recommendedName>
</protein>
<dbReference type="Gene3D" id="1.10.3210.10">
    <property type="entry name" value="Hypothetical protein af1432"/>
    <property type="match status" value="1"/>
</dbReference>
<dbReference type="CDD" id="cd05399">
    <property type="entry name" value="NT_Rel-Spo_like"/>
    <property type="match status" value="1"/>
</dbReference>
<dbReference type="PANTHER" id="PTHR21262">
    <property type="entry name" value="GUANOSINE-3',5'-BIS DIPHOSPHATE 3'-PYROPHOSPHOHYDROLASE"/>
    <property type="match status" value="1"/>
</dbReference>
<comment type="function">
    <text evidence="1">In eubacteria ppGpp (guanosine 3'-diphosphate 5'-diphosphate) is a mediator of the stringent response that coordinates a variety of cellular activities in response to changes in nutritional abundance.</text>
</comment>
<dbReference type="PROSITE" id="PS51880">
    <property type="entry name" value="TGS"/>
    <property type="match status" value="1"/>
</dbReference>
<sequence>MERVKTLEEITSVMRNKEQRSIALVSKAYNFSEQAHHGQKRYSGDPYFLHVSCVGYTLAEMGMDANTIAAGLLHDTVEDAHVSEDDIEREFGKEIRFLVDGVTKLGKLKYRGAERHVESLRKLFVATAKDLRVIIIKLADRLHNVSTLKHVPKEKQKRIAMETLEIYAPIANRLSIGKIKGELEDYAFAFAYPEEYKKVQDLIKERSKENDKRLEKVYRAIQVELAKNGITKVHGEYRIKRTYSLYKKLLRHNMDISDIYDLSAIRVMVPTIADCYRALGIIHSVWRPLPGRIKDYIAFPKPNGYQSLHTTIFTGDGGIVEIQLRTNEMNQDAAFGIAAHFAYKEKTDPKKAKGGTPRKLDWVGQISQLQHSLDENSDYLENLKADFFEDRVFVFTPRGDVVDLPRDSSPIDFAFAIHSDIGEHTSGANVNGKFVSLDTKLKNGDIVEIITKKSSKPSKKWLEYARTTLAKKHIRSVLHEEDERNQQSTR</sequence>
<dbReference type="Gene3D" id="3.30.460.10">
    <property type="entry name" value="Beta Polymerase, domain 2"/>
    <property type="match status" value="1"/>
</dbReference>
<dbReference type="EMBL" id="MHLU01000177">
    <property type="protein sequence ID" value="OGZ16325.1"/>
    <property type="molecule type" value="Genomic_DNA"/>
</dbReference>
<dbReference type="FunFam" id="3.10.20.30:FF:000002">
    <property type="entry name" value="GTP pyrophosphokinase (RelA/SpoT)"/>
    <property type="match status" value="1"/>
</dbReference>
<dbReference type="InterPro" id="IPR004095">
    <property type="entry name" value="TGS"/>
</dbReference>
<dbReference type="FunFam" id="1.10.3210.10:FF:000001">
    <property type="entry name" value="GTP pyrophosphokinase RelA"/>
    <property type="match status" value="1"/>
</dbReference>
<dbReference type="InterPro" id="IPR003607">
    <property type="entry name" value="HD/PDEase_dom"/>
</dbReference>
<dbReference type="FunFam" id="3.30.460.10:FF:000001">
    <property type="entry name" value="GTP pyrophosphokinase RelA"/>
    <property type="match status" value="1"/>
</dbReference>
<dbReference type="SUPFAM" id="SSF109604">
    <property type="entry name" value="HD-domain/PDEase-like"/>
    <property type="match status" value="1"/>
</dbReference>
<evidence type="ECO:0000313" key="3">
    <source>
        <dbReference type="EMBL" id="OGZ16325.1"/>
    </source>
</evidence>
<dbReference type="GO" id="GO:0005886">
    <property type="term" value="C:plasma membrane"/>
    <property type="evidence" value="ECO:0007669"/>
    <property type="project" value="TreeGrafter"/>
</dbReference>
<dbReference type="Proteomes" id="UP000178106">
    <property type="component" value="Unassembled WGS sequence"/>
</dbReference>
<dbReference type="InterPro" id="IPR004811">
    <property type="entry name" value="RelA/Spo_fam"/>
</dbReference>
<dbReference type="InterPro" id="IPR007685">
    <property type="entry name" value="RelA_SpoT"/>
</dbReference>
<name>A0A1G2DRQ4_9BACT</name>
<dbReference type="InterPro" id="IPR043519">
    <property type="entry name" value="NT_sf"/>
</dbReference>